<evidence type="ECO:0000313" key="2">
    <source>
        <dbReference type="EMBL" id="GEA49798.1"/>
    </source>
</evidence>
<keyword evidence="3" id="KW-1185">Reference proteome</keyword>
<sequence length="191" mass="21201">MKLLKTGLIASLLAVVPFVHADDQHDAALSLMAINSGSASLVNLAPEIRSISTGVITEVELDDYKDTLFAYEFKVVDLTEGYKHKMSYSVQDGALLEHQSESLTTFGFSDLDDDERYAIEQVQKANFDILAKLTVLEDKYSAKALEVELDSKKGIVFYEVELVSTEQGKQKLLINVATGEEIPVMKNKKHK</sequence>
<keyword evidence="1" id="KW-0732">Signal</keyword>
<feature type="signal peptide" evidence="1">
    <location>
        <begin position="1"/>
        <end position="21"/>
    </location>
</feature>
<dbReference type="RefSeq" id="WP_141344139.1">
    <property type="nucleotide sequence ID" value="NZ_BJLF01000002.1"/>
</dbReference>
<dbReference type="Proteomes" id="UP000318717">
    <property type="component" value="Unassembled WGS sequence"/>
</dbReference>
<gene>
    <name evidence="2" type="ORF">VIN01S_06020</name>
</gene>
<evidence type="ECO:0000313" key="3">
    <source>
        <dbReference type="Proteomes" id="UP000318717"/>
    </source>
</evidence>
<protein>
    <recommendedName>
        <fullName evidence="4">Peptidase</fullName>
    </recommendedName>
</protein>
<evidence type="ECO:0000256" key="1">
    <source>
        <dbReference type="SAM" id="SignalP"/>
    </source>
</evidence>
<proteinExistence type="predicted"/>
<dbReference type="OrthoDB" id="5866265at2"/>
<feature type="chain" id="PRO_5021196336" description="Peptidase" evidence="1">
    <location>
        <begin position="22"/>
        <end position="191"/>
    </location>
</feature>
<name>A0A4Y3HRX9_9VIBR</name>
<organism evidence="2 3">
    <name type="scientific">Vibrio inusitatus NBRC 102082</name>
    <dbReference type="NCBI Taxonomy" id="1219070"/>
    <lineage>
        <taxon>Bacteria</taxon>
        <taxon>Pseudomonadati</taxon>
        <taxon>Pseudomonadota</taxon>
        <taxon>Gammaproteobacteria</taxon>
        <taxon>Vibrionales</taxon>
        <taxon>Vibrionaceae</taxon>
        <taxon>Vibrio</taxon>
    </lineage>
</organism>
<dbReference type="EMBL" id="BJLF01000002">
    <property type="protein sequence ID" value="GEA49798.1"/>
    <property type="molecule type" value="Genomic_DNA"/>
</dbReference>
<accession>A0A4Y3HRX9</accession>
<reference evidence="2 3" key="1">
    <citation type="submission" date="2019-06" db="EMBL/GenBank/DDBJ databases">
        <title>Whole genome shotgun sequence of Vibrio inusitatus NBRC 102082.</title>
        <authorList>
            <person name="Hosoyama A."/>
            <person name="Uohara A."/>
            <person name="Ohji S."/>
            <person name="Ichikawa N."/>
        </authorList>
    </citation>
    <scope>NUCLEOTIDE SEQUENCE [LARGE SCALE GENOMIC DNA]</scope>
    <source>
        <strain evidence="2 3">NBRC 102082</strain>
    </source>
</reference>
<comment type="caution">
    <text evidence="2">The sequence shown here is derived from an EMBL/GenBank/DDBJ whole genome shotgun (WGS) entry which is preliminary data.</text>
</comment>
<dbReference type="AlphaFoldDB" id="A0A4Y3HRX9"/>
<evidence type="ECO:0008006" key="4">
    <source>
        <dbReference type="Google" id="ProtNLM"/>
    </source>
</evidence>